<name>A0A5B7HUL9_PORTR</name>
<proteinExistence type="predicted"/>
<evidence type="ECO:0000313" key="1">
    <source>
        <dbReference type="EMBL" id="MPC73475.1"/>
    </source>
</evidence>
<dbReference type="AlphaFoldDB" id="A0A5B7HUL9"/>
<dbReference type="EMBL" id="VSRR010036872">
    <property type="protein sequence ID" value="MPC73475.1"/>
    <property type="molecule type" value="Genomic_DNA"/>
</dbReference>
<reference evidence="1 2" key="1">
    <citation type="submission" date="2019-05" db="EMBL/GenBank/DDBJ databases">
        <title>Another draft genome of Portunus trituberculatus and its Hox gene families provides insights of decapod evolution.</title>
        <authorList>
            <person name="Jeong J.-H."/>
            <person name="Song I."/>
            <person name="Kim S."/>
            <person name="Choi T."/>
            <person name="Kim D."/>
            <person name="Ryu S."/>
            <person name="Kim W."/>
        </authorList>
    </citation>
    <scope>NUCLEOTIDE SEQUENCE [LARGE SCALE GENOMIC DNA]</scope>
    <source>
        <tissue evidence="1">Muscle</tissue>
    </source>
</reference>
<dbReference type="Proteomes" id="UP000324222">
    <property type="component" value="Unassembled WGS sequence"/>
</dbReference>
<sequence length="84" mass="9342">MPSSDEPRDVTRAAQEATPYTGNAWAGLPVWPEEQIQVAQMCMGGDMGPNMGTTINKIACATNGRKLNRAFHILFMYAYRSYKL</sequence>
<gene>
    <name evidence="1" type="ORF">E2C01_067805</name>
</gene>
<evidence type="ECO:0000313" key="2">
    <source>
        <dbReference type="Proteomes" id="UP000324222"/>
    </source>
</evidence>
<organism evidence="1 2">
    <name type="scientific">Portunus trituberculatus</name>
    <name type="common">Swimming crab</name>
    <name type="synonym">Neptunus trituberculatus</name>
    <dbReference type="NCBI Taxonomy" id="210409"/>
    <lineage>
        <taxon>Eukaryota</taxon>
        <taxon>Metazoa</taxon>
        <taxon>Ecdysozoa</taxon>
        <taxon>Arthropoda</taxon>
        <taxon>Crustacea</taxon>
        <taxon>Multicrustacea</taxon>
        <taxon>Malacostraca</taxon>
        <taxon>Eumalacostraca</taxon>
        <taxon>Eucarida</taxon>
        <taxon>Decapoda</taxon>
        <taxon>Pleocyemata</taxon>
        <taxon>Brachyura</taxon>
        <taxon>Eubrachyura</taxon>
        <taxon>Portunoidea</taxon>
        <taxon>Portunidae</taxon>
        <taxon>Portuninae</taxon>
        <taxon>Portunus</taxon>
    </lineage>
</organism>
<accession>A0A5B7HUL9</accession>
<keyword evidence="2" id="KW-1185">Reference proteome</keyword>
<comment type="caution">
    <text evidence="1">The sequence shown here is derived from an EMBL/GenBank/DDBJ whole genome shotgun (WGS) entry which is preliminary data.</text>
</comment>
<protein>
    <submittedName>
        <fullName evidence="1">Uncharacterized protein</fullName>
    </submittedName>
</protein>